<evidence type="ECO:0000259" key="1">
    <source>
        <dbReference type="Pfam" id="PF07993"/>
    </source>
</evidence>
<name>A0ABT8N905_9BACL</name>
<comment type="caution">
    <text evidence="2">The sequence shown here is derived from an EMBL/GenBank/DDBJ whole genome shotgun (WGS) entry which is preliminary data.</text>
</comment>
<accession>A0ABT8N905</accession>
<dbReference type="CDD" id="cd05263">
    <property type="entry name" value="MupV_like_SDR_e"/>
    <property type="match status" value="1"/>
</dbReference>
<organism evidence="2 3">
    <name type="scientific">Planococcus shenhongbingii</name>
    <dbReference type="NCBI Taxonomy" id="3058398"/>
    <lineage>
        <taxon>Bacteria</taxon>
        <taxon>Bacillati</taxon>
        <taxon>Bacillota</taxon>
        <taxon>Bacilli</taxon>
        <taxon>Bacillales</taxon>
        <taxon>Caryophanaceae</taxon>
        <taxon>Planococcus</taxon>
    </lineage>
</organism>
<dbReference type="InterPro" id="IPR036291">
    <property type="entry name" value="NAD(P)-bd_dom_sf"/>
</dbReference>
<dbReference type="RefSeq" id="WP_301854775.1">
    <property type="nucleotide sequence ID" value="NZ_JAUJWU010000001.1"/>
</dbReference>
<keyword evidence="3" id="KW-1185">Reference proteome</keyword>
<proteinExistence type="predicted"/>
<dbReference type="PANTHER" id="PTHR11011">
    <property type="entry name" value="MALE STERILITY PROTEIN 2-RELATED"/>
    <property type="match status" value="1"/>
</dbReference>
<dbReference type="InterPro" id="IPR013120">
    <property type="entry name" value="FAR_NAD-bd"/>
</dbReference>
<dbReference type="Proteomes" id="UP001172142">
    <property type="component" value="Unassembled WGS sequence"/>
</dbReference>
<dbReference type="Gene3D" id="3.40.50.720">
    <property type="entry name" value="NAD(P)-binding Rossmann-like Domain"/>
    <property type="match status" value="1"/>
</dbReference>
<dbReference type="InterPro" id="IPR026055">
    <property type="entry name" value="FAR"/>
</dbReference>
<dbReference type="EMBL" id="JAUJWU010000001">
    <property type="protein sequence ID" value="MDN7244361.1"/>
    <property type="molecule type" value="Genomic_DNA"/>
</dbReference>
<dbReference type="Pfam" id="PF07993">
    <property type="entry name" value="NAD_binding_4"/>
    <property type="match status" value="1"/>
</dbReference>
<evidence type="ECO:0000313" key="2">
    <source>
        <dbReference type="EMBL" id="MDN7244361.1"/>
    </source>
</evidence>
<reference evidence="2 3" key="1">
    <citation type="submission" date="2023-07" db="EMBL/GenBank/DDBJ databases">
        <title>Novel species in genus Planococcus.</title>
        <authorList>
            <person name="Ning S."/>
        </authorList>
    </citation>
    <scope>NUCLEOTIDE SEQUENCE [LARGE SCALE GENOMIC DNA]</scope>
    <source>
        <strain evidence="2 3">N017</strain>
    </source>
</reference>
<feature type="domain" description="Thioester reductase (TE)" evidence="1">
    <location>
        <begin position="7"/>
        <end position="236"/>
    </location>
</feature>
<evidence type="ECO:0000313" key="3">
    <source>
        <dbReference type="Proteomes" id="UP001172142"/>
    </source>
</evidence>
<gene>
    <name evidence="2" type="ORF">QWY13_02560</name>
</gene>
<protein>
    <submittedName>
        <fullName evidence="2">SDR family oxidoreductase</fullName>
    </submittedName>
</protein>
<dbReference type="SUPFAM" id="SSF51735">
    <property type="entry name" value="NAD(P)-binding Rossmann-fold domains"/>
    <property type="match status" value="1"/>
</dbReference>
<sequence>MKEIVFTGFPGFIASQLIRKSVGENVSVSAIVLPAERKKAEQQAALIQQETGCQPIHIIEGDITKQDLALNRQARAYLKSKKVVFWHLAAIYDLAVSRELAWKVNVEGTLNVNDFIRTLPNVERYMYFSTAYVAGAREGMLYENELIRPEKFKNFYEETKFEAELLVEELKKEVPLTIIRPGIVRGHSVTGETVKFDGPYFFLNLIDRASRLPFVPYVGRSRAFINVVPIDYIIDASIYLSSLPQAEGETAHLTDPNPHPVEEVYRRMVFEMTGKMPKARLPYKLAKLSLAVSPVRKILGVEVETLDYLTWNASFDASKAQRLLRGSGIQCADFLATMPSMVEFYQLHKEDKKYHIAIR</sequence>